<keyword evidence="2" id="KW-0812">Transmembrane</keyword>
<sequence>MDFDLQWLLWSVPLAFALGWVASRWDFRQWRRDVTETPKVYYKGLNFLLNEQHDKAIDAFIEAVQQDPDTSDLHFALGNLFRRRGEHERAVRVHEYLLNRADLPKAERERARHELAQDFMKAGLLDRAEAAYQALAGTAFDTESRLALLSLHERSRAWQAAIGVARELEQRGAGSFASRISHFFCELAVEADAAHQPDDAEAHLRDARAAAPQAPRPLVLTGQRAAAAGEHERALRAWGALLSAQSAWFNLVAHEYAASAEALGRAPAALEQLAGAYRQNASLELLDAITRLDPDPASRRARLIEHLRQHPTLAAALALLASARDADREPESPSSDAAAIQALRVALRRAARPLHRYRCAACGFEAEHYFWQCPGCLGWDTYPPRRLEDFR</sequence>
<evidence type="ECO:0000256" key="1">
    <source>
        <dbReference type="ARBA" id="ARBA00022723"/>
    </source>
</evidence>
<gene>
    <name evidence="2 5" type="primary">lapB</name>
    <name evidence="5" type="ORF">HQN59_15160</name>
</gene>
<comment type="caution">
    <text evidence="5">The sequence shown here is derived from an EMBL/GenBank/DDBJ whole genome shotgun (WGS) entry which is preliminary data.</text>
</comment>
<keyword evidence="2" id="KW-0472">Membrane</keyword>
<keyword evidence="6" id="KW-1185">Reference proteome</keyword>
<dbReference type="InterPro" id="IPR030865">
    <property type="entry name" value="LapB"/>
</dbReference>
<organism evidence="5 6">
    <name type="scientific">Piscinibacter koreensis</name>
    <dbReference type="NCBI Taxonomy" id="2742824"/>
    <lineage>
        <taxon>Bacteria</taxon>
        <taxon>Pseudomonadati</taxon>
        <taxon>Pseudomonadota</taxon>
        <taxon>Betaproteobacteria</taxon>
        <taxon>Burkholderiales</taxon>
        <taxon>Sphaerotilaceae</taxon>
        <taxon>Piscinibacter</taxon>
    </lineage>
</organism>
<dbReference type="SUPFAM" id="SSF48452">
    <property type="entry name" value="TPR-like"/>
    <property type="match status" value="1"/>
</dbReference>
<dbReference type="PROSITE" id="PS50005">
    <property type="entry name" value="TPR"/>
    <property type="match status" value="1"/>
</dbReference>
<dbReference type="AlphaFoldDB" id="A0A7Y6TXJ0"/>
<feature type="topological domain" description="Cytoplasmic" evidence="2">
    <location>
        <begin position="24"/>
        <end position="391"/>
    </location>
</feature>
<evidence type="ECO:0000313" key="6">
    <source>
        <dbReference type="Proteomes" id="UP000529637"/>
    </source>
</evidence>
<dbReference type="GO" id="GO:0046890">
    <property type="term" value="P:regulation of lipid biosynthetic process"/>
    <property type="evidence" value="ECO:0007669"/>
    <property type="project" value="UniProtKB-UniRule"/>
</dbReference>
<feature type="domain" description="LapB rubredoxin metal binding" evidence="4">
    <location>
        <begin position="357"/>
        <end position="381"/>
    </location>
</feature>
<comment type="similarity">
    <text evidence="2">Belongs to the LapB family.</text>
</comment>
<dbReference type="NCBIfam" id="NF008755">
    <property type="entry name" value="PRK11788.1-3"/>
    <property type="match status" value="1"/>
</dbReference>
<keyword evidence="2" id="KW-1133">Transmembrane helix</keyword>
<dbReference type="GO" id="GO:0009898">
    <property type="term" value="C:cytoplasmic side of plasma membrane"/>
    <property type="evidence" value="ECO:0007669"/>
    <property type="project" value="UniProtKB-UniRule"/>
</dbReference>
<reference evidence="5 6" key="1">
    <citation type="submission" date="2020-06" db="EMBL/GenBank/DDBJ databases">
        <title>Schlegella sp. ID0723 isolated from air conditioner.</title>
        <authorList>
            <person name="Kim D.Y."/>
            <person name="Kim D.-U."/>
        </authorList>
    </citation>
    <scope>NUCLEOTIDE SEQUENCE [LARGE SCALE GENOMIC DNA]</scope>
    <source>
        <strain evidence="5 6">ID0723</strain>
    </source>
</reference>
<name>A0A7Y6TXJ0_9BURK</name>
<comment type="function">
    <text evidence="2">Modulates cellular lipopolysaccharide (LPS) levels by regulating LpxC, which is involved in lipid A biosynthesis. May act by modulating the proteolytic activity of FtsH towards LpxC. May also coordinate assembly of proteins involved in LPS synthesis at the plasma membrane.</text>
</comment>
<evidence type="ECO:0000259" key="4">
    <source>
        <dbReference type="Pfam" id="PF18073"/>
    </source>
</evidence>
<dbReference type="InterPro" id="IPR011990">
    <property type="entry name" value="TPR-like_helical_dom_sf"/>
</dbReference>
<dbReference type="Gene3D" id="1.25.40.10">
    <property type="entry name" value="Tetratricopeptide repeat domain"/>
    <property type="match status" value="1"/>
</dbReference>
<feature type="binding site" evidence="2">
    <location>
        <position position="362"/>
    </location>
    <ligand>
        <name>Fe cation</name>
        <dbReference type="ChEBI" id="CHEBI:24875"/>
    </ligand>
</feature>
<keyword evidence="2" id="KW-0997">Cell inner membrane</keyword>
<dbReference type="InterPro" id="IPR041166">
    <property type="entry name" value="Rubredoxin_2"/>
</dbReference>
<keyword evidence="2" id="KW-0677">Repeat</keyword>
<dbReference type="EMBL" id="JABWMJ010000007">
    <property type="protein sequence ID" value="NUZ07101.1"/>
    <property type="molecule type" value="Genomic_DNA"/>
</dbReference>
<accession>A0A7Y6TXJ0</accession>
<dbReference type="InterPro" id="IPR019734">
    <property type="entry name" value="TPR_rpt"/>
</dbReference>
<evidence type="ECO:0000256" key="2">
    <source>
        <dbReference type="HAMAP-Rule" id="MF_00994"/>
    </source>
</evidence>
<protein>
    <recommendedName>
        <fullName evidence="2">Lipopolysaccharide assembly protein B</fullName>
    </recommendedName>
</protein>
<evidence type="ECO:0000313" key="5">
    <source>
        <dbReference type="EMBL" id="NUZ07101.1"/>
    </source>
</evidence>
<feature type="binding site" evidence="2">
    <location>
        <position position="376"/>
    </location>
    <ligand>
        <name>Fe cation</name>
        <dbReference type="ChEBI" id="CHEBI:24875"/>
    </ligand>
</feature>
<dbReference type="Proteomes" id="UP000529637">
    <property type="component" value="Unassembled WGS sequence"/>
</dbReference>
<feature type="binding site" evidence="2">
    <location>
        <position position="359"/>
    </location>
    <ligand>
        <name>Fe cation</name>
        <dbReference type="ChEBI" id="CHEBI:24875"/>
    </ligand>
</feature>
<comment type="subcellular location">
    <subcellularLocation>
        <location evidence="2">Cell inner membrane</location>
        <topology evidence="2">Single-pass membrane protein</topology>
        <orientation evidence="2">Cytoplasmic side</orientation>
    </subcellularLocation>
</comment>
<feature type="binding site" evidence="2">
    <location>
        <position position="373"/>
    </location>
    <ligand>
        <name>Fe cation</name>
        <dbReference type="ChEBI" id="CHEBI:24875"/>
    </ligand>
</feature>
<dbReference type="Pfam" id="PF18073">
    <property type="entry name" value="Zn_ribbon_LapB"/>
    <property type="match status" value="1"/>
</dbReference>
<evidence type="ECO:0000256" key="3">
    <source>
        <dbReference type="PROSITE-ProRule" id="PRU00339"/>
    </source>
</evidence>
<dbReference type="RefSeq" id="WP_176069961.1">
    <property type="nucleotide sequence ID" value="NZ_JABWMJ010000007.1"/>
</dbReference>
<keyword evidence="1 2" id="KW-0479">Metal-binding</keyword>
<dbReference type="HAMAP" id="MF_00994">
    <property type="entry name" value="LPS_assembly_LapB"/>
    <property type="match status" value="1"/>
</dbReference>
<keyword evidence="2 3" id="KW-0802">TPR repeat</keyword>
<dbReference type="GO" id="GO:0005506">
    <property type="term" value="F:iron ion binding"/>
    <property type="evidence" value="ECO:0007669"/>
    <property type="project" value="UniProtKB-UniRule"/>
</dbReference>
<feature type="repeat" description="TPR" evidence="3">
    <location>
        <begin position="37"/>
        <end position="70"/>
    </location>
</feature>
<dbReference type="GO" id="GO:0008653">
    <property type="term" value="P:lipopolysaccharide metabolic process"/>
    <property type="evidence" value="ECO:0007669"/>
    <property type="project" value="InterPro"/>
</dbReference>
<keyword evidence="2" id="KW-1003">Cell membrane</keyword>
<keyword evidence="2" id="KW-0408">Iron</keyword>
<proteinExistence type="inferred from homology"/>